<keyword evidence="12" id="KW-1185">Reference proteome</keyword>
<dbReference type="InterPro" id="IPR003439">
    <property type="entry name" value="ABC_transporter-like_ATP-bd"/>
</dbReference>
<dbReference type="GO" id="GO:0015421">
    <property type="term" value="F:ABC-type oligopeptide transporter activity"/>
    <property type="evidence" value="ECO:0007669"/>
    <property type="project" value="TreeGrafter"/>
</dbReference>
<comment type="similarity">
    <text evidence="2">Belongs to the ABC transporter superfamily. ABCB family. Multidrug resistance exporter (TC 3.A.1.201) subfamily.</text>
</comment>
<organism evidence="12 13">
    <name type="scientific">Syphacia muris</name>
    <dbReference type="NCBI Taxonomy" id="451379"/>
    <lineage>
        <taxon>Eukaryota</taxon>
        <taxon>Metazoa</taxon>
        <taxon>Ecdysozoa</taxon>
        <taxon>Nematoda</taxon>
        <taxon>Chromadorea</taxon>
        <taxon>Rhabditida</taxon>
        <taxon>Spirurina</taxon>
        <taxon>Oxyuridomorpha</taxon>
        <taxon>Oxyuroidea</taxon>
        <taxon>Oxyuridae</taxon>
        <taxon>Syphacia</taxon>
    </lineage>
</organism>
<dbReference type="Gene3D" id="1.20.1560.10">
    <property type="entry name" value="ABC transporter type 1, transmembrane domain"/>
    <property type="match status" value="2"/>
</dbReference>
<feature type="domain" description="ABC transmembrane type-1" evidence="11">
    <location>
        <begin position="701"/>
        <end position="988"/>
    </location>
</feature>
<comment type="subcellular location">
    <subcellularLocation>
        <location evidence="1">Membrane</location>
        <topology evidence="1">Multi-pass membrane protein</topology>
    </subcellularLocation>
</comment>
<feature type="transmembrane region" description="Helical" evidence="9">
    <location>
        <begin position="697"/>
        <end position="724"/>
    </location>
</feature>
<dbReference type="PROSITE" id="PS50929">
    <property type="entry name" value="ABC_TM1F"/>
    <property type="match status" value="2"/>
</dbReference>
<reference evidence="13" key="1">
    <citation type="submission" date="2016-04" db="UniProtKB">
        <authorList>
            <consortium name="WormBaseParasite"/>
        </authorList>
    </citation>
    <scope>IDENTIFICATION</scope>
</reference>
<dbReference type="CDD" id="cd03249">
    <property type="entry name" value="ABC_MTABC3_MDL1_MDL2"/>
    <property type="match status" value="2"/>
</dbReference>
<feature type="transmembrane region" description="Helical" evidence="9">
    <location>
        <begin position="187"/>
        <end position="207"/>
    </location>
</feature>
<dbReference type="Pfam" id="PF00005">
    <property type="entry name" value="ABC_tran"/>
    <property type="match status" value="2"/>
</dbReference>
<feature type="transmembrane region" description="Helical" evidence="9">
    <location>
        <begin position="962"/>
        <end position="983"/>
    </location>
</feature>
<evidence type="ECO:0000256" key="4">
    <source>
        <dbReference type="ARBA" id="ARBA00022737"/>
    </source>
</evidence>
<dbReference type="SMART" id="SM00382">
    <property type="entry name" value="AAA"/>
    <property type="match status" value="2"/>
</dbReference>
<evidence type="ECO:0000256" key="3">
    <source>
        <dbReference type="ARBA" id="ARBA00022692"/>
    </source>
</evidence>
<dbReference type="STRING" id="451379.A0A158R4T0"/>
<dbReference type="GO" id="GO:0005743">
    <property type="term" value="C:mitochondrial inner membrane"/>
    <property type="evidence" value="ECO:0007669"/>
    <property type="project" value="TreeGrafter"/>
</dbReference>
<feature type="domain" description="ABC transporter" evidence="10">
    <location>
        <begin position="390"/>
        <end position="626"/>
    </location>
</feature>
<dbReference type="GO" id="GO:0016887">
    <property type="term" value="F:ATP hydrolysis activity"/>
    <property type="evidence" value="ECO:0007669"/>
    <property type="project" value="InterPro"/>
</dbReference>
<dbReference type="SUPFAM" id="SSF52540">
    <property type="entry name" value="P-loop containing nucleoside triphosphate hydrolases"/>
    <property type="match status" value="2"/>
</dbReference>
<dbReference type="FunFam" id="3.40.50.300:FF:001370">
    <property type="entry name" value="p-GlycoProtein related"/>
    <property type="match status" value="2"/>
</dbReference>
<feature type="transmembrane region" description="Helical" evidence="9">
    <location>
        <begin position="27"/>
        <end position="52"/>
    </location>
</feature>
<keyword evidence="6" id="KW-0067">ATP-binding</keyword>
<evidence type="ECO:0000256" key="8">
    <source>
        <dbReference type="ARBA" id="ARBA00023136"/>
    </source>
</evidence>
<evidence type="ECO:0000313" key="13">
    <source>
        <dbReference type="WBParaSite" id="SMUV_0000431801-mRNA-1"/>
    </source>
</evidence>
<keyword evidence="7 9" id="KW-1133">Transmembrane helix</keyword>
<evidence type="ECO:0000259" key="11">
    <source>
        <dbReference type="PROSITE" id="PS50929"/>
    </source>
</evidence>
<dbReference type="GO" id="GO:0090374">
    <property type="term" value="P:oligopeptide export from mitochondrion"/>
    <property type="evidence" value="ECO:0007669"/>
    <property type="project" value="TreeGrafter"/>
</dbReference>
<feature type="domain" description="ABC transmembrane type-1" evidence="11">
    <location>
        <begin position="67"/>
        <end position="355"/>
    </location>
</feature>
<evidence type="ECO:0000256" key="6">
    <source>
        <dbReference type="ARBA" id="ARBA00022840"/>
    </source>
</evidence>
<dbReference type="PANTHER" id="PTHR43394:SF27">
    <property type="entry name" value="ATP-DEPENDENT TRANSLOCASE ABCB1-LIKE"/>
    <property type="match status" value="1"/>
</dbReference>
<dbReference type="InterPro" id="IPR017871">
    <property type="entry name" value="ABC_transporter-like_CS"/>
</dbReference>
<feature type="transmembrane region" description="Helical" evidence="9">
    <location>
        <begin position="848"/>
        <end position="868"/>
    </location>
</feature>
<evidence type="ECO:0000256" key="1">
    <source>
        <dbReference type="ARBA" id="ARBA00004141"/>
    </source>
</evidence>
<dbReference type="WBParaSite" id="SMUV_0000431801-mRNA-1">
    <property type="protein sequence ID" value="SMUV_0000431801-mRNA-1"/>
    <property type="gene ID" value="SMUV_0000431801"/>
</dbReference>
<dbReference type="InterPro" id="IPR036640">
    <property type="entry name" value="ABC1_TM_sf"/>
</dbReference>
<evidence type="ECO:0000256" key="7">
    <source>
        <dbReference type="ARBA" id="ARBA00022989"/>
    </source>
</evidence>
<dbReference type="InterPro" id="IPR003593">
    <property type="entry name" value="AAA+_ATPase"/>
</dbReference>
<evidence type="ECO:0000259" key="10">
    <source>
        <dbReference type="PROSITE" id="PS50893"/>
    </source>
</evidence>
<dbReference type="PROSITE" id="PS00211">
    <property type="entry name" value="ABC_TRANSPORTER_1"/>
    <property type="match status" value="2"/>
</dbReference>
<dbReference type="PROSITE" id="PS50893">
    <property type="entry name" value="ABC_TRANSPORTER_2"/>
    <property type="match status" value="2"/>
</dbReference>
<feature type="transmembrane region" description="Helical" evidence="9">
    <location>
        <begin position="290"/>
        <end position="313"/>
    </location>
</feature>
<dbReference type="Proteomes" id="UP000046393">
    <property type="component" value="Unplaced"/>
</dbReference>
<protein>
    <submittedName>
        <fullName evidence="13">ABC transporter domain-containing protein</fullName>
    </submittedName>
</protein>
<feature type="transmembrane region" description="Helical" evidence="9">
    <location>
        <begin position="744"/>
        <end position="769"/>
    </location>
</feature>
<accession>A0A158R4T0</accession>
<dbReference type="GO" id="GO:0009636">
    <property type="term" value="P:response to toxic substance"/>
    <property type="evidence" value="ECO:0007669"/>
    <property type="project" value="UniProtKB-ARBA"/>
</dbReference>
<feature type="domain" description="ABC transporter" evidence="10">
    <location>
        <begin position="1021"/>
        <end position="1258"/>
    </location>
</feature>
<evidence type="ECO:0000256" key="5">
    <source>
        <dbReference type="ARBA" id="ARBA00022741"/>
    </source>
</evidence>
<evidence type="ECO:0000313" key="12">
    <source>
        <dbReference type="Proteomes" id="UP000046393"/>
    </source>
</evidence>
<keyword evidence="8 9" id="KW-0472">Membrane</keyword>
<dbReference type="PANTHER" id="PTHR43394">
    <property type="entry name" value="ATP-DEPENDENT PERMEASE MDL1, MITOCHONDRIAL"/>
    <property type="match status" value="1"/>
</dbReference>
<feature type="transmembrane region" description="Helical" evidence="9">
    <location>
        <begin position="333"/>
        <end position="354"/>
    </location>
</feature>
<dbReference type="Gene3D" id="3.40.50.300">
    <property type="entry name" value="P-loop containing nucleotide triphosphate hydrolases"/>
    <property type="match status" value="2"/>
</dbReference>
<feature type="transmembrane region" description="Helical" evidence="9">
    <location>
        <begin position="213"/>
        <end position="230"/>
    </location>
</feature>
<dbReference type="AlphaFoldDB" id="A0A158R4T0"/>
<dbReference type="SUPFAM" id="SSF90123">
    <property type="entry name" value="ABC transporter transmembrane region"/>
    <property type="match status" value="2"/>
</dbReference>
<dbReference type="FunFam" id="1.20.1560.10:FF:000087">
    <property type="entry name" value="p-GlycoProtein related"/>
    <property type="match status" value="1"/>
</dbReference>
<feature type="transmembrane region" description="Helical" evidence="9">
    <location>
        <begin position="825"/>
        <end position="842"/>
    </location>
</feature>
<evidence type="ECO:0000256" key="9">
    <source>
        <dbReference type="SAM" id="Phobius"/>
    </source>
</evidence>
<feature type="transmembrane region" description="Helical" evidence="9">
    <location>
        <begin position="64"/>
        <end position="86"/>
    </location>
</feature>
<dbReference type="GO" id="GO:0005524">
    <property type="term" value="F:ATP binding"/>
    <property type="evidence" value="ECO:0007669"/>
    <property type="project" value="UniProtKB-KW"/>
</dbReference>
<dbReference type="CDD" id="cd18578">
    <property type="entry name" value="ABC_6TM_Pgp_ABCB1_D2_like"/>
    <property type="match status" value="1"/>
</dbReference>
<proteinExistence type="inferred from homology"/>
<keyword evidence="5" id="KW-0547">Nucleotide-binding</keyword>
<feature type="transmembrane region" description="Helical" evidence="9">
    <location>
        <begin position="112"/>
        <end position="140"/>
    </location>
</feature>
<sequence>MAPHERCVGAEPKEIAPNDLGFFVPQLFNYCLFLFSSICSNSLPTASIINLTLQFRYAQPYDKLGMLVGIICAILSGFGQPALALVSCRISNVMLTVAANTHEFRTKAYENVYIFIGLAALITIVNYVQYMCFSVCCIRITTKIRHHFLKSVLRQNAGWFDKNHSGTITTQLNDNIERIREGIGDKLGLLVRGGAMFVGAIIISFIYQWRIAFVMLGIAPISCIIMAELAQQMGASTAKELVGVGKAGSIAEEAVLGVRTVQAFNGQEELVERYTAELSKGKKHGIIKSLWSGFLGGLFYLFLNAFSGAGLLYGGHLLRIGIMDKPGDVFTAMFAMLLGAYFLGLVSPHLMVLLNARVAAGVIYDTIDRTPPIDVYSTAGKTPKSIEGRVVFRDVHFRYPTRKNVKILNGLNLVIEPGQTVALVGHSGCGKSTSVGLLTRLYEPESGSVTIDGIDVREFNISYLRNVIGIVQQEPVLFNDTLENNLRFGNPNATLQQMKDACRMANAESFIEKLPEGFKTRIGEGGVQLSGGQKQRIAIARALIRNPKILLLDEATSALDAQSEAIVQEALNNAAVGRTTIMIAHRLSTVRNADKICVFEKGNIVEHGTHQELVELGGRYAQLVKAQQFQHNDDEEDFLGNSFDADGRTRTSTILSSRSSHSGVEAFMRGNSQNDSFASEKFEPSIIRIYKEAKGNYLYMITGTICAAICGLHLPSICLINKYVFVAFSAQPYGDEMIHRLCMALTMLCCCGFGVTIFQFLSSALFGIASENMSLSFRIRSFRSILLQDAAYFDNPEHTPGKLITRLATDSPNVKAVIDSRMLQVIYGVTALLVNMIIGYIYCWQVTTIGFGFALFLAVLQVTLAMMIQKRTMQLVANDEAGRLAVEIFENVQTIQLLTREEVFYANYEVASKRHKRSEISKAWIEAVNFCVSQTFQFYMQILTFAVGIHIMNKEMKPPDKAFIAIIAMLLGAVGVMNAASYFPEFVKARTTSGLLFGMIYRKPRTGDYKQGEKTTLRGNIMFEGVKFSYPLKPNDPVMKNLQFSASRGQTVALVGPSGCGKSTAIALLERFYDPKGGFVRLDGKDLSKLCLYHVRTQIALVGQEPRLFAGTIRDNICLGMEQKPSDDKIRVALEIANASSFVQGLPNGLDTDVGEKGSKLSGGQKQRIAIARALVRDPKILLLDEATSALDSEAEKAVQEALDRAREGRTCITIAHRLSSIQNSNLIIYVDRGKVREQGTHAQLMALKGHYYDLIKKQDLAG</sequence>
<dbReference type="InterPro" id="IPR039421">
    <property type="entry name" value="Type_1_exporter"/>
</dbReference>
<dbReference type="CDD" id="cd18577">
    <property type="entry name" value="ABC_6TM_Pgp_ABCB1_D1_like"/>
    <property type="match status" value="1"/>
</dbReference>
<dbReference type="Pfam" id="PF00664">
    <property type="entry name" value="ABC_membrane"/>
    <property type="match status" value="2"/>
</dbReference>
<dbReference type="InterPro" id="IPR011527">
    <property type="entry name" value="ABC1_TM_dom"/>
</dbReference>
<evidence type="ECO:0000256" key="2">
    <source>
        <dbReference type="ARBA" id="ARBA00007577"/>
    </source>
</evidence>
<keyword evidence="4" id="KW-0677">Repeat</keyword>
<keyword evidence="3 9" id="KW-0812">Transmembrane</keyword>
<dbReference type="InterPro" id="IPR027417">
    <property type="entry name" value="P-loop_NTPase"/>
</dbReference>
<name>A0A158R4T0_9BILA</name>